<dbReference type="Gene3D" id="2.50.20.20">
    <property type="match status" value="1"/>
</dbReference>
<comment type="caution">
    <text evidence="2">The sequence shown here is derived from an EMBL/GenBank/DDBJ whole genome shotgun (WGS) entry which is preliminary data.</text>
</comment>
<proteinExistence type="predicted"/>
<dbReference type="Proteomes" id="UP001157109">
    <property type="component" value="Unassembled WGS sequence"/>
</dbReference>
<evidence type="ECO:0000256" key="1">
    <source>
        <dbReference type="SAM" id="MobiDB-lite"/>
    </source>
</evidence>
<name>A0ABQ6HSP1_9MICO</name>
<reference evidence="3" key="1">
    <citation type="journal article" date="2019" name="Int. J. Syst. Evol. Microbiol.">
        <title>The Global Catalogue of Microorganisms (GCM) 10K type strain sequencing project: providing services to taxonomists for standard genome sequencing and annotation.</title>
        <authorList>
            <consortium name="The Broad Institute Genomics Platform"/>
            <consortium name="The Broad Institute Genome Sequencing Center for Infectious Disease"/>
            <person name="Wu L."/>
            <person name="Ma J."/>
        </authorList>
    </citation>
    <scope>NUCLEOTIDE SEQUENCE [LARGE SCALE GENOMIC DNA]</scope>
    <source>
        <strain evidence="3">NBRC 105830</strain>
    </source>
</reference>
<feature type="region of interest" description="Disordered" evidence="1">
    <location>
        <begin position="75"/>
        <end position="97"/>
    </location>
</feature>
<sequence>MFYLGGTQGDERYLKIDPRTATGPVAEQVKALGALSLDTSLEQLKANLVSVESLGTESVGGESLDKYALVTRVNPTTGAANDPSSPAPTSAATTSTTSSLVWLDGSKLLRRMESGQGGSTVTYAISRWGQPVSITAPPASDVVTQP</sequence>
<dbReference type="EMBL" id="BSUJ01000001">
    <property type="protein sequence ID" value="GMA20554.1"/>
    <property type="molecule type" value="Genomic_DNA"/>
</dbReference>
<dbReference type="SUPFAM" id="SSF89392">
    <property type="entry name" value="Prokaryotic lipoproteins and lipoprotein localization factors"/>
    <property type="match status" value="1"/>
</dbReference>
<gene>
    <name evidence="2" type="ORF">GCM10025862_25750</name>
</gene>
<protein>
    <recommendedName>
        <fullName evidence="4">GerMN domain-containing protein</fullName>
    </recommendedName>
</protein>
<evidence type="ECO:0000313" key="3">
    <source>
        <dbReference type="Proteomes" id="UP001157109"/>
    </source>
</evidence>
<evidence type="ECO:0000313" key="2">
    <source>
        <dbReference type="EMBL" id="GMA20554.1"/>
    </source>
</evidence>
<accession>A0ABQ6HSP1</accession>
<evidence type="ECO:0008006" key="4">
    <source>
        <dbReference type="Google" id="ProtNLM"/>
    </source>
</evidence>
<feature type="compositionally biased region" description="Low complexity" evidence="1">
    <location>
        <begin position="83"/>
        <end position="97"/>
    </location>
</feature>
<dbReference type="RefSeq" id="WP_284284637.1">
    <property type="nucleotide sequence ID" value="NZ_BSUJ01000001.1"/>
</dbReference>
<keyword evidence="3" id="KW-1185">Reference proteome</keyword>
<organism evidence="2 3">
    <name type="scientific">Arsenicicoccus piscis</name>
    <dbReference type="NCBI Taxonomy" id="673954"/>
    <lineage>
        <taxon>Bacteria</taxon>
        <taxon>Bacillati</taxon>
        <taxon>Actinomycetota</taxon>
        <taxon>Actinomycetes</taxon>
        <taxon>Micrococcales</taxon>
        <taxon>Intrasporangiaceae</taxon>
        <taxon>Arsenicicoccus</taxon>
    </lineage>
</organism>
<dbReference type="InterPro" id="IPR029046">
    <property type="entry name" value="LolA/LolB/LppX"/>
</dbReference>